<organism evidence="1">
    <name type="scientific">Arundo donax</name>
    <name type="common">Giant reed</name>
    <name type="synonym">Donax arundinaceus</name>
    <dbReference type="NCBI Taxonomy" id="35708"/>
    <lineage>
        <taxon>Eukaryota</taxon>
        <taxon>Viridiplantae</taxon>
        <taxon>Streptophyta</taxon>
        <taxon>Embryophyta</taxon>
        <taxon>Tracheophyta</taxon>
        <taxon>Spermatophyta</taxon>
        <taxon>Magnoliopsida</taxon>
        <taxon>Liliopsida</taxon>
        <taxon>Poales</taxon>
        <taxon>Poaceae</taxon>
        <taxon>PACMAD clade</taxon>
        <taxon>Arundinoideae</taxon>
        <taxon>Arundineae</taxon>
        <taxon>Arundo</taxon>
    </lineage>
</organism>
<name>A0A0A9HRQ3_ARUDO</name>
<sequence length="36" mass="4390">MQEPTQLRFHSQHLQQLRSQDPFFAHCLYKTCLTQQ</sequence>
<reference evidence="1" key="1">
    <citation type="submission" date="2014-09" db="EMBL/GenBank/DDBJ databases">
        <authorList>
            <person name="Magalhaes I.L.F."/>
            <person name="Oliveira U."/>
            <person name="Santos F.R."/>
            <person name="Vidigal T.H.D.A."/>
            <person name="Brescovit A.D."/>
            <person name="Santos A.J."/>
        </authorList>
    </citation>
    <scope>NUCLEOTIDE SEQUENCE</scope>
    <source>
        <tissue evidence="1">Shoot tissue taken approximately 20 cm above the soil surface</tissue>
    </source>
</reference>
<evidence type="ECO:0000313" key="1">
    <source>
        <dbReference type="EMBL" id="JAE39417.1"/>
    </source>
</evidence>
<proteinExistence type="predicted"/>
<dbReference type="AlphaFoldDB" id="A0A0A9HRQ3"/>
<dbReference type="EMBL" id="GBRH01158479">
    <property type="protein sequence ID" value="JAE39417.1"/>
    <property type="molecule type" value="Transcribed_RNA"/>
</dbReference>
<accession>A0A0A9HRQ3</accession>
<reference evidence="1" key="2">
    <citation type="journal article" date="2015" name="Data Brief">
        <title>Shoot transcriptome of the giant reed, Arundo donax.</title>
        <authorList>
            <person name="Barrero R.A."/>
            <person name="Guerrero F.D."/>
            <person name="Moolhuijzen P."/>
            <person name="Goolsby J.A."/>
            <person name="Tidwell J."/>
            <person name="Bellgard S.E."/>
            <person name="Bellgard M.I."/>
        </authorList>
    </citation>
    <scope>NUCLEOTIDE SEQUENCE</scope>
    <source>
        <tissue evidence="1">Shoot tissue taken approximately 20 cm above the soil surface</tissue>
    </source>
</reference>
<protein>
    <submittedName>
        <fullName evidence="1">Uncharacterized protein</fullName>
    </submittedName>
</protein>